<evidence type="ECO:0000313" key="5">
    <source>
        <dbReference type="EMBL" id="OAD79794.1"/>
    </source>
</evidence>
<dbReference type="GeneID" id="29004710"/>
<evidence type="ECO:0000256" key="2">
    <source>
        <dbReference type="ARBA" id="ARBA00022912"/>
    </source>
</evidence>
<accession>A0A167QJH5</accession>
<keyword evidence="1" id="KW-0378">Hydrolase</keyword>
<dbReference type="InterPro" id="IPR020422">
    <property type="entry name" value="TYR_PHOSPHATASE_DUAL_dom"/>
</dbReference>
<protein>
    <submittedName>
        <fullName evidence="5">Uncharacterized protein</fullName>
    </submittedName>
</protein>
<dbReference type="AlphaFoldDB" id="A0A167QJH5"/>
<dbReference type="InterPro" id="IPR029021">
    <property type="entry name" value="Prot-tyrosine_phosphatase-like"/>
</dbReference>
<dbReference type="Proteomes" id="UP000077315">
    <property type="component" value="Unassembled WGS sequence"/>
</dbReference>
<dbReference type="PROSITE" id="PS50054">
    <property type="entry name" value="TYR_PHOSPHATASE_DUAL"/>
    <property type="match status" value="1"/>
</dbReference>
<evidence type="ECO:0000259" key="4">
    <source>
        <dbReference type="PROSITE" id="PS50056"/>
    </source>
</evidence>
<organism evidence="5 6">
    <name type="scientific">Phycomyces blakesleeanus (strain ATCC 8743b / DSM 1359 / FGSC 10004 / NBRC 33097 / NRRL 1555)</name>
    <dbReference type="NCBI Taxonomy" id="763407"/>
    <lineage>
        <taxon>Eukaryota</taxon>
        <taxon>Fungi</taxon>
        <taxon>Fungi incertae sedis</taxon>
        <taxon>Mucoromycota</taxon>
        <taxon>Mucoromycotina</taxon>
        <taxon>Mucoromycetes</taxon>
        <taxon>Mucorales</taxon>
        <taxon>Phycomycetaceae</taxon>
        <taxon>Phycomyces</taxon>
    </lineage>
</organism>
<dbReference type="InterPro" id="IPR000340">
    <property type="entry name" value="Dual-sp_phosphatase_cat-dom"/>
</dbReference>
<dbReference type="InParanoid" id="A0A167QJH5"/>
<sequence>VDKRLILGALPTPSYIKQLHARDNLCTIINMCAEFPGYLSLYDELSIQQIRLPTTDFSIPTVNAITKGVNSIIDTMENKDGVVYLHCKAGRGRSAVIALCYLLRVYRLTPVEAQEVLLVCRPQVR</sequence>
<dbReference type="InterPro" id="IPR000387">
    <property type="entry name" value="Tyr_Pase_dom"/>
</dbReference>
<dbReference type="Gene3D" id="3.90.190.10">
    <property type="entry name" value="Protein tyrosine phosphatase superfamily"/>
    <property type="match status" value="1"/>
</dbReference>
<dbReference type="OrthoDB" id="273181at2759"/>
<evidence type="ECO:0000256" key="1">
    <source>
        <dbReference type="ARBA" id="ARBA00022801"/>
    </source>
</evidence>
<name>A0A167QJH5_PHYB8</name>
<dbReference type="STRING" id="763407.A0A167QJH5"/>
<dbReference type="Pfam" id="PF00782">
    <property type="entry name" value="DSPc"/>
    <property type="match status" value="1"/>
</dbReference>
<feature type="non-terminal residue" evidence="5">
    <location>
        <position position="1"/>
    </location>
</feature>
<dbReference type="SUPFAM" id="SSF52799">
    <property type="entry name" value="(Phosphotyrosine protein) phosphatases II"/>
    <property type="match status" value="1"/>
</dbReference>
<dbReference type="GO" id="GO:0004721">
    <property type="term" value="F:phosphoprotein phosphatase activity"/>
    <property type="evidence" value="ECO:0007669"/>
    <property type="project" value="UniProtKB-KW"/>
</dbReference>
<dbReference type="PROSITE" id="PS50056">
    <property type="entry name" value="TYR_PHOSPHATASE_2"/>
    <property type="match status" value="1"/>
</dbReference>
<evidence type="ECO:0000313" key="6">
    <source>
        <dbReference type="Proteomes" id="UP000077315"/>
    </source>
</evidence>
<dbReference type="PANTHER" id="PTHR46274:SF6">
    <property type="entry name" value="TYR_PHOSPHATASE_2 DOMAIN-CONTAINING PROTEIN"/>
    <property type="match status" value="1"/>
</dbReference>
<reference evidence="6" key="1">
    <citation type="submission" date="2015-06" db="EMBL/GenBank/DDBJ databases">
        <title>Expansion of signal transduction pathways in fungi by whole-genome duplication.</title>
        <authorList>
            <consortium name="DOE Joint Genome Institute"/>
            <person name="Corrochano L.M."/>
            <person name="Kuo A."/>
            <person name="Marcet-Houben M."/>
            <person name="Polaino S."/>
            <person name="Salamov A."/>
            <person name="Villalobos J.M."/>
            <person name="Alvarez M.I."/>
            <person name="Avalos J."/>
            <person name="Benito E.P."/>
            <person name="Benoit I."/>
            <person name="Burger G."/>
            <person name="Camino L.P."/>
            <person name="Canovas D."/>
            <person name="Cerda-Olmedo E."/>
            <person name="Cheng J.-F."/>
            <person name="Dominguez A."/>
            <person name="Elias M."/>
            <person name="Eslava A.P."/>
            <person name="Glaser F."/>
            <person name="Grimwood J."/>
            <person name="Gutierrez G."/>
            <person name="Heitman J."/>
            <person name="Henrissat B."/>
            <person name="Iturriaga E.A."/>
            <person name="Lang B.F."/>
            <person name="Lavin J.L."/>
            <person name="Lee S."/>
            <person name="Li W."/>
            <person name="Lindquist E."/>
            <person name="Lopez-Garcia S."/>
            <person name="Luque E.M."/>
            <person name="Marcos A.T."/>
            <person name="Martin J."/>
            <person name="McCluskey K."/>
            <person name="Medina H.R."/>
            <person name="Miralles-Duran A."/>
            <person name="Miyazaki A."/>
            <person name="Munoz-Torres E."/>
            <person name="Oguiza J.A."/>
            <person name="Ohm R."/>
            <person name="Olmedo M."/>
            <person name="Orejas M."/>
            <person name="Ortiz-Castellanos L."/>
            <person name="Pisabarro A.G."/>
            <person name="Rodriguez-Romero J."/>
            <person name="Ruiz-Herrera J."/>
            <person name="Ruiz-Vazquez R."/>
            <person name="Sanz C."/>
            <person name="Schackwitz W."/>
            <person name="Schmutz J."/>
            <person name="Shahriari M."/>
            <person name="Shelest E."/>
            <person name="Silva-Franco F."/>
            <person name="Soanes D."/>
            <person name="Syed K."/>
            <person name="Tagua V.G."/>
            <person name="Talbot N.J."/>
            <person name="Thon M."/>
            <person name="De vries R.P."/>
            <person name="Wiebenga A."/>
            <person name="Yadav J.S."/>
            <person name="Braun E.L."/>
            <person name="Baker S."/>
            <person name="Garre V."/>
            <person name="Horwitz B."/>
            <person name="Torres-Martinez S."/>
            <person name="Idnurm A."/>
            <person name="Herrera-Estrella A."/>
            <person name="Gabaldon T."/>
            <person name="Grigoriev I.V."/>
        </authorList>
    </citation>
    <scope>NUCLEOTIDE SEQUENCE [LARGE SCALE GENOMIC DNA]</scope>
    <source>
        <strain evidence="6">NRRL 1555(-)</strain>
    </source>
</reference>
<evidence type="ECO:0000259" key="3">
    <source>
        <dbReference type="PROSITE" id="PS50054"/>
    </source>
</evidence>
<dbReference type="InterPro" id="IPR016130">
    <property type="entry name" value="Tyr_Pase_AS"/>
</dbReference>
<feature type="non-terminal residue" evidence="5">
    <location>
        <position position="125"/>
    </location>
</feature>
<keyword evidence="6" id="KW-1185">Reference proteome</keyword>
<gene>
    <name evidence="5" type="ORF">PHYBLDRAFT_92843</name>
</gene>
<feature type="domain" description="Tyrosine specific protein phosphatases" evidence="4">
    <location>
        <begin position="63"/>
        <end position="125"/>
    </location>
</feature>
<dbReference type="RefSeq" id="XP_018297834.1">
    <property type="nucleotide sequence ID" value="XM_018443805.1"/>
</dbReference>
<dbReference type="PANTHER" id="PTHR46274">
    <property type="entry name" value="PHOSPHATIDYLINOSITOL PHOSPHATASE"/>
    <property type="match status" value="1"/>
</dbReference>
<proteinExistence type="predicted"/>
<dbReference type="PROSITE" id="PS00383">
    <property type="entry name" value="TYR_PHOSPHATASE_1"/>
    <property type="match status" value="1"/>
</dbReference>
<keyword evidence="2" id="KW-0904">Protein phosphatase</keyword>
<dbReference type="EMBL" id="KV440972">
    <property type="protein sequence ID" value="OAD79794.1"/>
    <property type="molecule type" value="Genomic_DNA"/>
</dbReference>
<dbReference type="VEuPathDB" id="FungiDB:PHYBLDRAFT_92843"/>
<feature type="domain" description="Tyrosine-protein phosphatase" evidence="3">
    <location>
        <begin position="1"/>
        <end position="125"/>
    </location>
</feature>